<sequence length="296" mass="34543">MKEIKNIKVRSDMYYDTKFKIIDTKPLRDSIHYVWMRLLTLAGFVNRDGELYLSRNIPYDIETLSIEFNRDSEVIKMALKVLIELEMIEVDEHNVYKVKNFMKHQNIKSRAKNIEESKDKGDEEKIKEETLSIENAKSNHTLETENVSNNSIELFEIEVKKDELEGKMVETNKAVKSYNSEEKDNNHNLEIVSEKSKDKDVLLEDFKIEGFELAKDIVLKNIVDDSKAGIHGNKKKNSTGTNKQNKRNGPKNISNSNSKKGYEISNTEKDNDKYLVVFSDEYEIKEGEKIRESWKF</sequence>
<dbReference type="Pfam" id="PF09681">
    <property type="entry name" value="Phage_rep_org_N"/>
    <property type="match status" value="1"/>
</dbReference>
<dbReference type="Proteomes" id="UP000789738">
    <property type="component" value="Unassembled WGS sequence"/>
</dbReference>
<reference evidence="3" key="2">
    <citation type="submission" date="2021-10" db="EMBL/GenBank/DDBJ databases">
        <authorList>
            <person name="Mesa V."/>
        </authorList>
    </citation>
    <scope>NUCLEOTIDE SEQUENCE</scope>
    <source>
        <strain evidence="3">CC3_PB</strain>
    </source>
</reference>
<dbReference type="NCBIfam" id="TIGR01714">
    <property type="entry name" value="phage_rep_org_N"/>
    <property type="match status" value="1"/>
</dbReference>
<evidence type="ECO:0000313" key="3">
    <source>
        <dbReference type="EMBL" id="CAG9705947.1"/>
    </source>
</evidence>
<organism evidence="4 5">
    <name type="scientific">Clostridium neonatale</name>
    <dbReference type="NCBI Taxonomy" id="137838"/>
    <lineage>
        <taxon>Bacteria</taxon>
        <taxon>Bacillati</taxon>
        <taxon>Bacillota</taxon>
        <taxon>Clostridia</taxon>
        <taxon>Eubacteriales</taxon>
        <taxon>Clostridiaceae</taxon>
        <taxon>Clostridium</taxon>
    </lineage>
</organism>
<dbReference type="InterPro" id="IPR010056">
    <property type="entry name" value="Phage_rep_org__N"/>
</dbReference>
<evidence type="ECO:0000259" key="2">
    <source>
        <dbReference type="Pfam" id="PF09681"/>
    </source>
</evidence>
<dbReference type="EMBL" id="UWJD01000002">
    <property type="protein sequence ID" value="VCT85386.1"/>
    <property type="molecule type" value="Genomic_DNA"/>
</dbReference>
<protein>
    <submittedName>
        <fullName evidence="3">Phage_rep_org_N domain-containing protein</fullName>
    </submittedName>
</protein>
<feature type="domain" description="Phage replisome organiser N-terminal" evidence="2">
    <location>
        <begin position="7"/>
        <end position="120"/>
    </location>
</feature>
<gene>
    <name evidence="3" type="ORF">CNEO_42201</name>
    <name evidence="4" type="ORF">CNEONATNEC25_02987</name>
</gene>
<accession>A0A650MMY4</accession>
<evidence type="ECO:0000256" key="1">
    <source>
        <dbReference type="SAM" id="MobiDB-lite"/>
    </source>
</evidence>
<dbReference type="RefSeq" id="WP_159116665.1">
    <property type="nucleotide sequence ID" value="NZ_CAKJVE010000004.1"/>
</dbReference>
<dbReference type="AlphaFoldDB" id="A0A650MMY4"/>
<dbReference type="Proteomes" id="UP000431451">
    <property type="component" value="Unassembled WGS sequence"/>
</dbReference>
<name>A0A650MMY4_9CLOT</name>
<dbReference type="EMBL" id="CAKJVE010000004">
    <property type="protein sequence ID" value="CAG9705947.1"/>
    <property type="molecule type" value="Genomic_DNA"/>
</dbReference>
<proteinExistence type="predicted"/>
<feature type="region of interest" description="Disordered" evidence="1">
    <location>
        <begin position="228"/>
        <end position="265"/>
    </location>
</feature>
<evidence type="ECO:0000313" key="4">
    <source>
        <dbReference type="EMBL" id="VCT85386.1"/>
    </source>
</evidence>
<reference evidence="4 5" key="1">
    <citation type="submission" date="2018-06" db="EMBL/GenBank/DDBJ databases">
        <authorList>
            <consortium name="IHU Genomes"/>
        </authorList>
    </citation>
    <scope>NUCLEOTIDE SEQUENCE [LARGE SCALE GENOMIC DNA]</scope>
    <source>
        <strain evidence="4 5">NEC25</strain>
    </source>
</reference>
<evidence type="ECO:0000313" key="5">
    <source>
        <dbReference type="Proteomes" id="UP000431451"/>
    </source>
</evidence>